<keyword evidence="3" id="KW-0396">Initiation factor</keyword>
<dbReference type="PANTHER" id="PTHR43381:SF4">
    <property type="entry name" value="EUKARYOTIC TRANSLATION INITIATION FACTOR 5B"/>
    <property type="match status" value="1"/>
</dbReference>
<evidence type="ECO:0000256" key="4">
    <source>
        <dbReference type="ARBA" id="ARBA00022741"/>
    </source>
</evidence>
<keyword evidence="8" id="KW-0175">Coiled coil</keyword>
<evidence type="ECO:0000256" key="8">
    <source>
        <dbReference type="SAM" id="Coils"/>
    </source>
</evidence>
<keyword evidence="5" id="KW-0648">Protein biosynthesis</keyword>
<comment type="similarity">
    <text evidence="1">Belongs to the TRAFAC class translation factor GTPase superfamily. Classic translation factor GTPase family. IF-2 subfamily.</text>
</comment>
<dbReference type="PANTHER" id="PTHR43381">
    <property type="entry name" value="TRANSLATION INITIATION FACTOR IF-2-RELATED"/>
    <property type="match status" value="1"/>
</dbReference>
<gene>
    <name evidence="10" type="ORF">OSB1V03_LOCUS874</name>
</gene>
<dbReference type="AlphaFoldDB" id="A0A7R9KCR2"/>
<feature type="coiled-coil region" evidence="8">
    <location>
        <begin position="70"/>
        <end position="121"/>
    </location>
</feature>
<organism evidence="10">
    <name type="scientific">Medioppia subpectinata</name>
    <dbReference type="NCBI Taxonomy" id="1979941"/>
    <lineage>
        <taxon>Eukaryota</taxon>
        <taxon>Metazoa</taxon>
        <taxon>Ecdysozoa</taxon>
        <taxon>Arthropoda</taxon>
        <taxon>Chelicerata</taxon>
        <taxon>Arachnida</taxon>
        <taxon>Acari</taxon>
        <taxon>Acariformes</taxon>
        <taxon>Sarcoptiformes</taxon>
        <taxon>Oribatida</taxon>
        <taxon>Brachypylina</taxon>
        <taxon>Oppioidea</taxon>
        <taxon>Oppiidae</taxon>
        <taxon>Medioppia</taxon>
    </lineage>
</organism>
<dbReference type="SUPFAM" id="SSF50447">
    <property type="entry name" value="Translation proteins"/>
    <property type="match status" value="1"/>
</dbReference>
<dbReference type="Pfam" id="PF11987">
    <property type="entry name" value="IF-2"/>
    <property type="match status" value="1"/>
</dbReference>
<dbReference type="InterPro" id="IPR009000">
    <property type="entry name" value="Transl_B-barrel_sf"/>
</dbReference>
<evidence type="ECO:0000259" key="9">
    <source>
        <dbReference type="PROSITE" id="PS51722"/>
    </source>
</evidence>
<dbReference type="CDD" id="cd01887">
    <property type="entry name" value="IF2_eIF5B"/>
    <property type="match status" value="1"/>
</dbReference>
<proteinExistence type="inferred from homology"/>
<evidence type="ECO:0000256" key="3">
    <source>
        <dbReference type="ARBA" id="ARBA00022540"/>
    </source>
</evidence>
<evidence type="ECO:0000256" key="6">
    <source>
        <dbReference type="ARBA" id="ARBA00023134"/>
    </source>
</evidence>
<dbReference type="PRINTS" id="PR00315">
    <property type="entry name" value="ELONGATNFCT"/>
</dbReference>
<keyword evidence="6" id="KW-0342">GTP-binding</keyword>
<dbReference type="GO" id="GO:0003924">
    <property type="term" value="F:GTPase activity"/>
    <property type="evidence" value="ECO:0007669"/>
    <property type="project" value="InterPro"/>
</dbReference>
<dbReference type="Gene3D" id="3.40.50.10050">
    <property type="entry name" value="Translation initiation factor IF- 2, domain 3"/>
    <property type="match status" value="1"/>
</dbReference>
<evidence type="ECO:0000256" key="1">
    <source>
        <dbReference type="ARBA" id="ARBA00007733"/>
    </source>
</evidence>
<dbReference type="InterPro" id="IPR023115">
    <property type="entry name" value="TIF_IF2_dom3"/>
</dbReference>
<keyword evidence="4" id="KW-0547">Nucleotide-binding</keyword>
<dbReference type="OrthoDB" id="4928at2759"/>
<feature type="domain" description="Tr-type G" evidence="9">
    <location>
        <begin position="163"/>
        <end position="361"/>
    </location>
</feature>
<dbReference type="GO" id="GO:0003743">
    <property type="term" value="F:translation initiation factor activity"/>
    <property type="evidence" value="ECO:0007669"/>
    <property type="project" value="UniProtKB-KW"/>
</dbReference>
<dbReference type="Pfam" id="PF00009">
    <property type="entry name" value="GTP_EFTU"/>
    <property type="match status" value="1"/>
</dbReference>
<dbReference type="SUPFAM" id="SSF52156">
    <property type="entry name" value="Initiation factor IF2/eIF5b, domain 3"/>
    <property type="match status" value="1"/>
</dbReference>
<reference evidence="10" key="1">
    <citation type="submission" date="2020-11" db="EMBL/GenBank/DDBJ databases">
        <authorList>
            <person name="Tran Van P."/>
        </authorList>
    </citation>
    <scope>NUCLEOTIDE SEQUENCE</scope>
</reference>
<protein>
    <recommendedName>
        <fullName evidence="2">Eukaryotic translation initiation factor 5B</fullName>
    </recommendedName>
    <alternativeName>
        <fullName evidence="7">Translation initiation factor IF-2</fullName>
    </alternativeName>
</protein>
<dbReference type="InterPro" id="IPR000795">
    <property type="entry name" value="T_Tr_GTP-bd_dom"/>
</dbReference>
<dbReference type="Pfam" id="PF14578">
    <property type="entry name" value="GTP_EFTU_D4"/>
    <property type="match status" value="1"/>
</dbReference>
<keyword evidence="11" id="KW-1185">Reference proteome</keyword>
<dbReference type="EMBL" id="CAJPIZ010000217">
    <property type="protein sequence ID" value="CAG2100817.1"/>
    <property type="molecule type" value="Genomic_DNA"/>
</dbReference>
<dbReference type="Gene3D" id="3.40.50.300">
    <property type="entry name" value="P-loop containing nucleotide triphosphate hydrolases"/>
    <property type="match status" value="1"/>
</dbReference>
<dbReference type="Gene3D" id="2.40.30.10">
    <property type="entry name" value="Translation factors"/>
    <property type="match status" value="2"/>
</dbReference>
<sequence>MIPHVIFKEQGVGIETTIPYFLYQEIDISFLSHSAKPKNGEVFQKLNSAPKKVTVVTSTTNSKPMKGISIAQLKAMQQKKQEESKRLEEIKVQVKEAAVKRKAVEERKRVEEEKVKVMAEENNKTTKMTSNFNRLGLFSKQDKKTGVIREKDATNNQLKETEFKSPICCILGHVDTGKTKLLDKLRESDVQGSEAGGITQQIGATFFPTNVLSSKCGVAISDLPGILIIDTPGHESFSNLRSRGSSLCDLAILVVDIVHGLEPQTIESIQLLKQKRTPFIVALNKIDRIYNWKSVSYRKFSECLVAQKDESKREFEKLLHGTINDNGILKENDKIAVSGFEGPIVTTIRTLLVPQPLKELRVKSLYQSVRKVRASMGIKIVANSLENALAGSKLYVINEELPESKAMELLEEDISSIMSHVETVEEGVHVAASTLGAMEALLSFLKKEKISVASVSLGRIKKKDILKCSAMSNKFNRIVLSFDVPIDKELQELADSLSTKVFVAPIIYHLLDFHKKFVHTLSESDKLQNAAEAIFPVKFRILPNCVFMSRSPLVLGVEIEKGTLKINTPVCVFKSKEVVRLGVVTSIEEKKKPVQQAGRGKQVAIKIEIGKNDAPRCLDRHFSVDDMIYSVLTRRSIDLLKLYFMDELQDDHAELIVFLKKKFDII</sequence>
<accession>A0A7R9KCR2</accession>
<evidence type="ECO:0000313" key="11">
    <source>
        <dbReference type="Proteomes" id="UP000759131"/>
    </source>
</evidence>
<evidence type="ECO:0000256" key="2">
    <source>
        <dbReference type="ARBA" id="ARBA00013824"/>
    </source>
</evidence>
<dbReference type="PROSITE" id="PS51722">
    <property type="entry name" value="G_TR_2"/>
    <property type="match status" value="1"/>
</dbReference>
<dbReference type="EMBL" id="OC854792">
    <property type="protein sequence ID" value="CAD7620387.1"/>
    <property type="molecule type" value="Genomic_DNA"/>
</dbReference>
<dbReference type="InterPro" id="IPR015760">
    <property type="entry name" value="TIF_IF2"/>
</dbReference>
<dbReference type="SUPFAM" id="SSF52540">
    <property type="entry name" value="P-loop containing nucleoside triphosphate hydrolases"/>
    <property type="match status" value="1"/>
</dbReference>
<evidence type="ECO:0000256" key="7">
    <source>
        <dbReference type="ARBA" id="ARBA00032478"/>
    </source>
</evidence>
<dbReference type="Proteomes" id="UP000759131">
    <property type="component" value="Unassembled WGS sequence"/>
</dbReference>
<dbReference type="NCBIfam" id="TIGR00231">
    <property type="entry name" value="small_GTP"/>
    <property type="match status" value="1"/>
</dbReference>
<evidence type="ECO:0000256" key="5">
    <source>
        <dbReference type="ARBA" id="ARBA00022917"/>
    </source>
</evidence>
<dbReference type="InterPro" id="IPR005225">
    <property type="entry name" value="Small_GTP-bd"/>
</dbReference>
<dbReference type="GO" id="GO:0005525">
    <property type="term" value="F:GTP binding"/>
    <property type="evidence" value="ECO:0007669"/>
    <property type="project" value="UniProtKB-KW"/>
</dbReference>
<dbReference type="InterPro" id="IPR036925">
    <property type="entry name" value="TIF_IF2_dom3_sf"/>
</dbReference>
<dbReference type="InterPro" id="IPR029459">
    <property type="entry name" value="EFTU-type"/>
</dbReference>
<dbReference type="InterPro" id="IPR027417">
    <property type="entry name" value="P-loop_NTPase"/>
</dbReference>
<evidence type="ECO:0000313" key="10">
    <source>
        <dbReference type="EMBL" id="CAD7620387.1"/>
    </source>
</evidence>
<dbReference type="GO" id="GO:0005739">
    <property type="term" value="C:mitochondrion"/>
    <property type="evidence" value="ECO:0007669"/>
    <property type="project" value="TreeGrafter"/>
</dbReference>
<name>A0A7R9KCR2_9ACAR</name>